<proteinExistence type="predicted"/>
<dbReference type="RefSeq" id="WP_044444006.1">
    <property type="nucleotide sequence ID" value="NZ_JYFC01000016.1"/>
</dbReference>
<protein>
    <submittedName>
        <fullName evidence="1">Uncharacterized protein</fullName>
    </submittedName>
</protein>
<gene>
    <name evidence="1" type="ORF">TZ00_18510</name>
</gene>
<feature type="non-terminal residue" evidence="1">
    <location>
        <position position="1"/>
    </location>
</feature>
<sequence>CVAGKALLTVQVTNNDAVPVKLMIDSAYGSKTIATVAPTKNGSHAFTTRLASLPAGEVTVTASATVDGQPVSTVVPAPYEAKPCG</sequence>
<dbReference type="Proteomes" id="UP000032503">
    <property type="component" value="Unassembled WGS sequence"/>
</dbReference>
<reference evidence="1 2" key="1">
    <citation type="journal article" date="2001" name="Int. J. Syst. Evol. Microbiol.">
        <title>Agreia bicolorata gen. nov., sp. nov., to accommodate actinobacteria isolated from narrow reed grass infected by the nematode Heteroanguina graminophila.</title>
        <authorList>
            <person name="Evtushenko L.I."/>
            <person name="Dorofeeva L.V."/>
            <person name="Dobrovolskaya T.G."/>
            <person name="Streshinskaya G.M."/>
            <person name="Subbotin S.A."/>
            <person name="Tiedje J.M."/>
        </authorList>
    </citation>
    <scope>NUCLEOTIDE SEQUENCE [LARGE SCALE GENOMIC DNA]</scope>
    <source>
        <strain evidence="1 2">VKM Ac-1804</strain>
    </source>
</reference>
<accession>A0ABR5CB00</accession>
<dbReference type="EMBL" id="JYFC01000016">
    <property type="protein sequence ID" value="KJC62831.1"/>
    <property type="molecule type" value="Genomic_DNA"/>
</dbReference>
<name>A0ABR5CB00_9MICO</name>
<evidence type="ECO:0000313" key="2">
    <source>
        <dbReference type="Proteomes" id="UP000032503"/>
    </source>
</evidence>
<evidence type="ECO:0000313" key="1">
    <source>
        <dbReference type="EMBL" id="KJC62831.1"/>
    </source>
</evidence>
<keyword evidence="2" id="KW-1185">Reference proteome</keyword>
<organism evidence="1 2">
    <name type="scientific">Agreia bicolorata</name>
    <dbReference type="NCBI Taxonomy" id="110935"/>
    <lineage>
        <taxon>Bacteria</taxon>
        <taxon>Bacillati</taxon>
        <taxon>Actinomycetota</taxon>
        <taxon>Actinomycetes</taxon>
        <taxon>Micrococcales</taxon>
        <taxon>Microbacteriaceae</taxon>
        <taxon>Agreia</taxon>
    </lineage>
</organism>
<comment type="caution">
    <text evidence="1">The sequence shown here is derived from an EMBL/GenBank/DDBJ whole genome shotgun (WGS) entry which is preliminary data.</text>
</comment>